<dbReference type="EMBL" id="BSXU01006998">
    <property type="protein sequence ID" value="GMG56157.1"/>
    <property type="molecule type" value="Genomic_DNA"/>
</dbReference>
<evidence type="ECO:0000313" key="3">
    <source>
        <dbReference type="Proteomes" id="UP001165063"/>
    </source>
</evidence>
<name>A0A9W7DP46_AMBMO</name>
<reference evidence="2" key="1">
    <citation type="submission" date="2023-04" db="EMBL/GenBank/DDBJ databases">
        <title>Ambrosiozyma monospora NBRC 1965.</title>
        <authorList>
            <person name="Ichikawa N."/>
            <person name="Sato H."/>
            <person name="Tonouchi N."/>
        </authorList>
    </citation>
    <scope>NUCLEOTIDE SEQUENCE</scope>
    <source>
        <strain evidence="2">NBRC 1965</strain>
    </source>
</reference>
<organism evidence="2 3">
    <name type="scientific">Ambrosiozyma monospora</name>
    <name type="common">Yeast</name>
    <name type="synonym">Endomycopsis monosporus</name>
    <dbReference type="NCBI Taxonomy" id="43982"/>
    <lineage>
        <taxon>Eukaryota</taxon>
        <taxon>Fungi</taxon>
        <taxon>Dikarya</taxon>
        <taxon>Ascomycota</taxon>
        <taxon>Saccharomycotina</taxon>
        <taxon>Pichiomycetes</taxon>
        <taxon>Pichiales</taxon>
        <taxon>Pichiaceae</taxon>
        <taxon>Ambrosiozyma</taxon>
    </lineage>
</organism>
<evidence type="ECO:0000256" key="1">
    <source>
        <dbReference type="ARBA" id="ARBA00038097"/>
    </source>
</evidence>
<dbReference type="SUPFAM" id="SSF53474">
    <property type="entry name" value="alpha/beta-Hydrolases"/>
    <property type="match status" value="1"/>
</dbReference>
<dbReference type="AlphaFoldDB" id="A0A9W7DP46"/>
<keyword evidence="3" id="KW-1185">Reference proteome</keyword>
<dbReference type="PANTHER" id="PTHR42886">
    <property type="entry name" value="RE40534P-RELATED"/>
    <property type="match status" value="1"/>
</dbReference>
<dbReference type="GO" id="GO:0004623">
    <property type="term" value="F:phospholipase A2 activity"/>
    <property type="evidence" value="ECO:0007669"/>
    <property type="project" value="TreeGrafter"/>
</dbReference>
<dbReference type="GO" id="GO:0055088">
    <property type="term" value="P:lipid homeostasis"/>
    <property type="evidence" value="ECO:0007669"/>
    <property type="project" value="TreeGrafter"/>
</dbReference>
<protein>
    <submittedName>
        <fullName evidence="2">Unnamed protein product</fullName>
    </submittedName>
</protein>
<proteinExistence type="inferred from homology"/>
<gene>
    <name evidence="2" type="ORF">Amon01_000822400</name>
</gene>
<dbReference type="GO" id="GO:0005743">
    <property type="term" value="C:mitochondrial inner membrane"/>
    <property type="evidence" value="ECO:0007669"/>
    <property type="project" value="TreeGrafter"/>
</dbReference>
<comment type="caution">
    <text evidence="2">The sequence shown here is derived from an EMBL/GenBank/DDBJ whole genome shotgun (WGS) entry which is preliminary data.</text>
</comment>
<dbReference type="Gene3D" id="3.40.50.1820">
    <property type="entry name" value="alpha/beta hydrolase"/>
    <property type="match status" value="1"/>
</dbReference>
<dbReference type="InterPro" id="IPR029058">
    <property type="entry name" value="AB_hydrolase_fold"/>
</dbReference>
<dbReference type="GO" id="GO:0035965">
    <property type="term" value="P:cardiolipin acyl-chain remodeling"/>
    <property type="evidence" value="ECO:0007669"/>
    <property type="project" value="TreeGrafter"/>
</dbReference>
<evidence type="ECO:0000313" key="2">
    <source>
        <dbReference type="EMBL" id="GMG56157.1"/>
    </source>
</evidence>
<comment type="similarity">
    <text evidence="1">Belongs to the peptidase S33 family. ABHD4/ABHD5 subfamily.</text>
</comment>
<dbReference type="GO" id="GO:0006654">
    <property type="term" value="P:phosphatidic acid biosynthetic process"/>
    <property type="evidence" value="ECO:0007669"/>
    <property type="project" value="TreeGrafter"/>
</dbReference>
<dbReference type="Proteomes" id="UP001165063">
    <property type="component" value="Unassembled WGS sequence"/>
</dbReference>
<sequence length="150" mass="17380">MTILKNLDQKDTLRLLAPISPKFFSEWTYKRFEKAKDATELRTVFQYTASIFLSKGSGEFGLTRILAPGALARLPLIKRIPDKIKVPSLWLYGDVDWMNRHAGYNICKEINKSGDESTRAKFRLIQDAGHHVYLDNPREFERLVMNFISE</sequence>
<dbReference type="PANTHER" id="PTHR42886:SF29">
    <property type="entry name" value="PUMMELIG, ISOFORM A"/>
    <property type="match status" value="1"/>
</dbReference>
<accession>A0A9W7DP46</accession>
<dbReference type="GO" id="GO:0042171">
    <property type="term" value="F:lysophosphatidic acid acyltransferase activity"/>
    <property type="evidence" value="ECO:0007669"/>
    <property type="project" value="TreeGrafter"/>
</dbReference>
<dbReference type="OrthoDB" id="7457040at2759"/>